<name>A0AAN6M556_9PLEO</name>
<gene>
    <name evidence="1" type="ORF">GRF29_19g351900</name>
</gene>
<organism evidence="1 2">
    <name type="scientific">Pseudopithomyces chartarum</name>
    <dbReference type="NCBI Taxonomy" id="1892770"/>
    <lineage>
        <taxon>Eukaryota</taxon>
        <taxon>Fungi</taxon>
        <taxon>Dikarya</taxon>
        <taxon>Ascomycota</taxon>
        <taxon>Pezizomycotina</taxon>
        <taxon>Dothideomycetes</taxon>
        <taxon>Pleosporomycetidae</taxon>
        <taxon>Pleosporales</taxon>
        <taxon>Massarineae</taxon>
        <taxon>Didymosphaeriaceae</taxon>
        <taxon>Pseudopithomyces</taxon>
    </lineage>
</organism>
<proteinExistence type="predicted"/>
<comment type="caution">
    <text evidence="1">The sequence shown here is derived from an EMBL/GenBank/DDBJ whole genome shotgun (WGS) entry which is preliminary data.</text>
</comment>
<dbReference type="EMBL" id="WVTA01000003">
    <property type="protein sequence ID" value="KAK3214501.1"/>
    <property type="molecule type" value="Genomic_DNA"/>
</dbReference>
<dbReference type="AlphaFoldDB" id="A0AAN6M556"/>
<sequence>MDNDIIDLANAHIESYASAAAQGRDNTAPIDQLAVAYSAHYLPTWTAFSLGTAHPTTSAEQTNGHLVYVLELYRRKGLGTDVRKVRSRVEKVSETSAVCFITWKMVVPKGSERVVDNDAGEDAIEFQDVYGFRVADNGVMKGGWEYVVPDQEVLAVLARVPDLYG</sequence>
<keyword evidence="2" id="KW-1185">Reference proteome</keyword>
<dbReference type="Proteomes" id="UP001280581">
    <property type="component" value="Unassembled WGS sequence"/>
</dbReference>
<accession>A0AAN6M556</accession>
<evidence type="ECO:0000313" key="2">
    <source>
        <dbReference type="Proteomes" id="UP001280581"/>
    </source>
</evidence>
<evidence type="ECO:0000313" key="1">
    <source>
        <dbReference type="EMBL" id="KAK3214501.1"/>
    </source>
</evidence>
<reference evidence="1 2" key="1">
    <citation type="submission" date="2021-02" db="EMBL/GenBank/DDBJ databases">
        <title>Genome assembly of Pseudopithomyces chartarum.</title>
        <authorList>
            <person name="Jauregui R."/>
            <person name="Singh J."/>
            <person name="Voisey C."/>
        </authorList>
    </citation>
    <scope>NUCLEOTIDE SEQUENCE [LARGE SCALE GENOMIC DNA]</scope>
    <source>
        <strain evidence="1 2">AGR01</strain>
    </source>
</reference>
<protein>
    <submittedName>
        <fullName evidence="1">Uncharacterized protein</fullName>
    </submittedName>
</protein>